<dbReference type="InterPro" id="IPR017452">
    <property type="entry name" value="GPCR_Rhodpsn_7TM"/>
</dbReference>
<dbReference type="PRINTS" id="PR00237">
    <property type="entry name" value="GPCRRHODOPSN"/>
</dbReference>
<reference evidence="12 13" key="1">
    <citation type="submission" date="2019-10" db="EMBL/GenBank/DDBJ databases">
        <title>Assembly and Annotation for the nematode Trichostrongylus colubriformis.</title>
        <authorList>
            <person name="Martin J."/>
        </authorList>
    </citation>
    <scope>NUCLEOTIDE SEQUENCE [LARGE SCALE GENOMIC DNA]</scope>
    <source>
        <strain evidence="12">G859</strain>
        <tissue evidence="12">Whole worm</tissue>
    </source>
</reference>
<keyword evidence="13" id="KW-1185">Reference proteome</keyword>
<dbReference type="SUPFAM" id="SSF81321">
    <property type="entry name" value="Family A G protein-coupled receptor-like"/>
    <property type="match status" value="1"/>
</dbReference>
<evidence type="ECO:0000259" key="11">
    <source>
        <dbReference type="PROSITE" id="PS50262"/>
    </source>
</evidence>
<evidence type="ECO:0000256" key="9">
    <source>
        <dbReference type="SAM" id="MobiDB-lite"/>
    </source>
</evidence>
<proteinExistence type="predicted"/>
<sequence>MVLLWPVFAYSQVYTFYHNPNNSTNEVTVIHKCGFIPPPDIQFWFNLVACITSYAVPLFGIVYWYVSVPFFLKRRAITTLVTSSSMDTALRKVITTVLLLTAIYVLCWSPYWVSMFAHNIFVMEKKSMIIVSYFIHLLPYVSCVAYPLIFTLLNRGIRSAHAKIVQEQRRRFRSITDEASSHVRNALRSIPSKATSTVRSHVSSSVYEEQRKIDITGNSLSDVNQRPSHFYETPEPSCVESTVNLKGSTPSLDSNDSETLL</sequence>
<accession>A0AAN8FCF3</accession>
<feature type="transmembrane region" description="Helical" evidence="10">
    <location>
        <begin position="44"/>
        <end position="72"/>
    </location>
</feature>
<comment type="subcellular location">
    <subcellularLocation>
        <location evidence="1">Cell membrane</location>
        <topology evidence="1">Multi-pass membrane protein</topology>
    </subcellularLocation>
</comment>
<dbReference type="Gene3D" id="1.20.1070.10">
    <property type="entry name" value="Rhodopsin 7-helix transmembrane proteins"/>
    <property type="match status" value="1"/>
</dbReference>
<dbReference type="GO" id="GO:0004930">
    <property type="term" value="F:G protein-coupled receptor activity"/>
    <property type="evidence" value="ECO:0007669"/>
    <property type="project" value="UniProtKB-KW"/>
</dbReference>
<feature type="domain" description="G-protein coupled receptors family 1 profile" evidence="11">
    <location>
        <begin position="1"/>
        <end position="150"/>
    </location>
</feature>
<gene>
    <name evidence="12" type="ORF">GCK32_001218</name>
</gene>
<dbReference type="InterPro" id="IPR000276">
    <property type="entry name" value="GPCR_Rhodpsn"/>
</dbReference>
<evidence type="ECO:0000256" key="3">
    <source>
        <dbReference type="ARBA" id="ARBA00022692"/>
    </source>
</evidence>
<evidence type="ECO:0000256" key="8">
    <source>
        <dbReference type="ARBA" id="ARBA00023224"/>
    </source>
</evidence>
<dbReference type="EMBL" id="WIXE01011609">
    <property type="protein sequence ID" value="KAK5976646.1"/>
    <property type="molecule type" value="Genomic_DNA"/>
</dbReference>
<keyword evidence="3 10" id="KW-0812">Transmembrane</keyword>
<name>A0AAN8FCF3_TRICO</name>
<dbReference type="Proteomes" id="UP001331761">
    <property type="component" value="Unassembled WGS sequence"/>
</dbReference>
<evidence type="ECO:0000256" key="10">
    <source>
        <dbReference type="SAM" id="Phobius"/>
    </source>
</evidence>
<keyword evidence="5" id="KW-0297">G-protein coupled receptor</keyword>
<dbReference type="AlphaFoldDB" id="A0AAN8FCF3"/>
<evidence type="ECO:0000256" key="5">
    <source>
        <dbReference type="ARBA" id="ARBA00023040"/>
    </source>
</evidence>
<feature type="region of interest" description="Disordered" evidence="9">
    <location>
        <begin position="217"/>
        <end position="236"/>
    </location>
</feature>
<keyword evidence="8" id="KW-0807">Transducer</keyword>
<evidence type="ECO:0000256" key="1">
    <source>
        <dbReference type="ARBA" id="ARBA00004651"/>
    </source>
</evidence>
<evidence type="ECO:0000313" key="12">
    <source>
        <dbReference type="EMBL" id="KAK5976646.1"/>
    </source>
</evidence>
<evidence type="ECO:0000256" key="4">
    <source>
        <dbReference type="ARBA" id="ARBA00022989"/>
    </source>
</evidence>
<feature type="region of interest" description="Disordered" evidence="9">
    <location>
        <begin position="241"/>
        <end position="261"/>
    </location>
</feature>
<dbReference type="PROSITE" id="PS50262">
    <property type="entry name" value="G_PROTEIN_RECEP_F1_2"/>
    <property type="match status" value="1"/>
</dbReference>
<evidence type="ECO:0000256" key="7">
    <source>
        <dbReference type="ARBA" id="ARBA00023170"/>
    </source>
</evidence>
<evidence type="ECO:0000256" key="2">
    <source>
        <dbReference type="ARBA" id="ARBA00022475"/>
    </source>
</evidence>
<evidence type="ECO:0000256" key="6">
    <source>
        <dbReference type="ARBA" id="ARBA00023136"/>
    </source>
</evidence>
<dbReference type="GO" id="GO:0042277">
    <property type="term" value="F:peptide binding"/>
    <property type="evidence" value="ECO:0007669"/>
    <property type="project" value="TreeGrafter"/>
</dbReference>
<evidence type="ECO:0000313" key="13">
    <source>
        <dbReference type="Proteomes" id="UP001331761"/>
    </source>
</evidence>
<keyword evidence="6 10" id="KW-0472">Membrane</keyword>
<feature type="compositionally biased region" description="Polar residues" evidence="9">
    <location>
        <begin position="217"/>
        <end position="227"/>
    </location>
</feature>
<feature type="transmembrane region" description="Helical" evidence="10">
    <location>
        <begin position="133"/>
        <end position="153"/>
    </location>
</feature>
<keyword evidence="7" id="KW-0675">Receptor</keyword>
<dbReference type="PANTHER" id="PTHR24229:SF40">
    <property type="entry name" value="ALLATOSTATIN C RECEPTOR 1-RELATED"/>
    <property type="match status" value="1"/>
</dbReference>
<protein>
    <recommendedName>
        <fullName evidence="11">G-protein coupled receptors family 1 profile domain-containing protein</fullName>
    </recommendedName>
</protein>
<feature type="transmembrane region" description="Helical" evidence="10">
    <location>
        <begin position="93"/>
        <end position="113"/>
    </location>
</feature>
<keyword evidence="2" id="KW-1003">Cell membrane</keyword>
<comment type="caution">
    <text evidence="12">The sequence shown here is derived from an EMBL/GenBank/DDBJ whole genome shotgun (WGS) entry which is preliminary data.</text>
</comment>
<organism evidence="12 13">
    <name type="scientific">Trichostrongylus colubriformis</name>
    <name type="common">Black scour worm</name>
    <dbReference type="NCBI Taxonomy" id="6319"/>
    <lineage>
        <taxon>Eukaryota</taxon>
        <taxon>Metazoa</taxon>
        <taxon>Ecdysozoa</taxon>
        <taxon>Nematoda</taxon>
        <taxon>Chromadorea</taxon>
        <taxon>Rhabditida</taxon>
        <taxon>Rhabditina</taxon>
        <taxon>Rhabditomorpha</taxon>
        <taxon>Strongyloidea</taxon>
        <taxon>Trichostrongylidae</taxon>
        <taxon>Trichostrongylus</taxon>
    </lineage>
</organism>
<keyword evidence="4 10" id="KW-1133">Transmembrane helix</keyword>
<dbReference type="GO" id="GO:0043005">
    <property type="term" value="C:neuron projection"/>
    <property type="evidence" value="ECO:0007669"/>
    <property type="project" value="TreeGrafter"/>
</dbReference>
<dbReference type="GO" id="GO:0005886">
    <property type="term" value="C:plasma membrane"/>
    <property type="evidence" value="ECO:0007669"/>
    <property type="project" value="UniProtKB-SubCell"/>
</dbReference>
<dbReference type="PANTHER" id="PTHR24229">
    <property type="entry name" value="NEUROPEPTIDES RECEPTOR"/>
    <property type="match status" value="1"/>
</dbReference>
<dbReference type="CDD" id="cd00637">
    <property type="entry name" value="7tm_classA_rhodopsin-like"/>
    <property type="match status" value="1"/>
</dbReference>